<gene>
    <name evidence="3" type="primary">pyrB_31</name>
    <name evidence="3" type="ORF">SDC9_108212</name>
</gene>
<reference evidence="3" key="1">
    <citation type="submission" date="2019-08" db="EMBL/GenBank/DDBJ databases">
        <authorList>
            <person name="Kucharzyk K."/>
            <person name="Murdoch R.W."/>
            <person name="Higgins S."/>
            <person name="Loffler F."/>
        </authorList>
    </citation>
    <scope>NUCLEOTIDE SEQUENCE</scope>
</reference>
<dbReference type="PANTHER" id="PTHR45753">
    <property type="entry name" value="ORNITHINE CARBAMOYLTRANSFERASE, MITOCHONDRIAL"/>
    <property type="match status" value="1"/>
</dbReference>
<dbReference type="InterPro" id="IPR036901">
    <property type="entry name" value="Asp/Orn_carbamoylTrfase_sf"/>
</dbReference>
<keyword evidence="1 3" id="KW-0808">Transferase</keyword>
<dbReference type="AlphaFoldDB" id="A0A645BHY6"/>
<dbReference type="GO" id="GO:0005829">
    <property type="term" value="C:cytosol"/>
    <property type="evidence" value="ECO:0007669"/>
    <property type="project" value="TreeGrafter"/>
</dbReference>
<comment type="caution">
    <text evidence="3">The sequence shown here is derived from an EMBL/GenBank/DDBJ whole genome shotgun (WGS) entry which is preliminary data.</text>
</comment>
<dbReference type="Pfam" id="PF00185">
    <property type="entry name" value="OTCace"/>
    <property type="match status" value="1"/>
</dbReference>
<dbReference type="GO" id="GO:0016597">
    <property type="term" value="F:amino acid binding"/>
    <property type="evidence" value="ECO:0007669"/>
    <property type="project" value="InterPro"/>
</dbReference>
<dbReference type="GO" id="GO:0004070">
    <property type="term" value="F:aspartate carbamoyltransferase activity"/>
    <property type="evidence" value="ECO:0007669"/>
    <property type="project" value="UniProtKB-EC"/>
</dbReference>
<evidence type="ECO:0000313" key="3">
    <source>
        <dbReference type="EMBL" id="MPM61354.1"/>
    </source>
</evidence>
<protein>
    <submittedName>
        <fullName evidence="3">Aspartate carbamoyltransferase</fullName>
        <ecNumber evidence="3">2.1.3.2</ecNumber>
    </submittedName>
</protein>
<proteinExistence type="predicted"/>
<dbReference type="PANTHER" id="PTHR45753:SF6">
    <property type="entry name" value="ASPARTATE CARBAMOYLTRANSFERASE"/>
    <property type="match status" value="1"/>
</dbReference>
<dbReference type="EC" id="2.1.3.2" evidence="3"/>
<organism evidence="3">
    <name type="scientific">bioreactor metagenome</name>
    <dbReference type="NCBI Taxonomy" id="1076179"/>
    <lineage>
        <taxon>unclassified sequences</taxon>
        <taxon>metagenomes</taxon>
        <taxon>ecological metagenomes</taxon>
    </lineage>
</organism>
<dbReference type="Gene3D" id="3.40.50.1370">
    <property type="entry name" value="Aspartate/ornithine carbamoyltransferase"/>
    <property type="match status" value="1"/>
</dbReference>
<evidence type="ECO:0000259" key="2">
    <source>
        <dbReference type="Pfam" id="PF00185"/>
    </source>
</evidence>
<feature type="domain" description="Aspartate/ornithine carbamoyltransferase Asp/Orn-binding" evidence="2">
    <location>
        <begin position="29"/>
        <end position="124"/>
    </location>
</feature>
<sequence>MLQRLGATVYFTGPEEWYDSTFDQYGTHMDIDDIIGEVDVMMLLRVQTERHGGKAMRYTKAEYLDQFGLTVAREARMKETAIIMHPAPVNRDVELADSLVECRRSRIVTQMKNGVFARMAILEAIVNGRTTNA</sequence>
<dbReference type="EMBL" id="VSSQ01018295">
    <property type="protein sequence ID" value="MPM61354.1"/>
    <property type="molecule type" value="Genomic_DNA"/>
</dbReference>
<dbReference type="GO" id="GO:0006520">
    <property type="term" value="P:amino acid metabolic process"/>
    <property type="evidence" value="ECO:0007669"/>
    <property type="project" value="InterPro"/>
</dbReference>
<dbReference type="InterPro" id="IPR006131">
    <property type="entry name" value="Asp_carbamoyltransf_Asp/Orn-bd"/>
</dbReference>
<dbReference type="SUPFAM" id="SSF53671">
    <property type="entry name" value="Aspartate/ornithine carbamoyltransferase"/>
    <property type="match status" value="1"/>
</dbReference>
<name>A0A645BHY6_9ZZZZ</name>
<evidence type="ECO:0000256" key="1">
    <source>
        <dbReference type="ARBA" id="ARBA00022679"/>
    </source>
</evidence>
<accession>A0A645BHY6</accession>
<dbReference type="PRINTS" id="PR00101">
    <property type="entry name" value="ATCASE"/>
</dbReference>